<sequence>MATQMYNKYYKYWGEFSVILAVDLILDPRYKMTLIEFAYKKVYGINSPELEDVRNKLLSLFNEYMSTSISTRASTSLPSASGGGDTNIRVCEGDNIFTSNIMLEYEAYNLHEDSFVCNQTSQLEMYLDEPKLEMSSNLDVLDFWRVNAIYYPDLSLMARDILSILVSTLASESAFSVDGGVLDRYRSLLKPDVVEAIVCTRDWMQMDSVSESLEVEESCEDILNLTIEDNPGPSTESSQLGD</sequence>
<feature type="domain" description="hAT-like transposase RNase-H fold" evidence="2">
    <location>
        <begin position="1"/>
        <end position="64"/>
    </location>
</feature>
<protein>
    <recommendedName>
        <fullName evidence="5">HAT C-terminal dimerisation domain-containing protein</fullName>
    </recommendedName>
</protein>
<feature type="domain" description="HAT C-terminal dimerisation" evidence="1">
    <location>
        <begin position="123"/>
        <end position="204"/>
    </location>
</feature>
<dbReference type="InterPro" id="IPR025525">
    <property type="entry name" value="hAT-like_transposase_RNase-H"/>
</dbReference>
<dbReference type="PANTHER" id="PTHR23272">
    <property type="entry name" value="BED FINGER-RELATED"/>
    <property type="match status" value="1"/>
</dbReference>
<keyword evidence="4" id="KW-1185">Reference proteome</keyword>
<reference evidence="3" key="1">
    <citation type="journal article" date="2023" name="Plant J.">
        <title>Genome sequences and population genomics provide insights into the demographic history, inbreeding, and mutation load of two 'living fossil' tree species of Dipteronia.</title>
        <authorList>
            <person name="Feng Y."/>
            <person name="Comes H.P."/>
            <person name="Chen J."/>
            <person name="Zhu S."/>
            <person name="Lu R."/>
            <person name="Zhang X."/>
            <person name="Li P."/>
            <person name="Qiu J."/>
            <person name="Olsen K.M."/>
            <person name="Qiu Y."/>
        </authorList>
    </citation>
    <scope>NUCLEOTIDE SEQUENCE</scope>
    <source>
        <strain evidence="3">KIB01</strain>
    </source>
</reference>
<dbReference type="SUPFAM" id="SSF53098">
    <property type="entry name" value="Ribonuclease H-like"/>
    <property type="match status" value="1"/>
</dbReference>
<comment type="caution">
    <text evidence="3">The sequence shown here is derived from an EMBL/GenBank/DDBJ whole genome shotgun (WGS) entry which is preliminary data.</text>
</comment>
<organism evidence="3 4">
    <name type="scientific">Dipteronia dyeriana</name>
    <dbReference type="NCBI Taxonomy" id="168575"/>
    <lineage>
        <taxon>Eukaryota</taxon>
        <taxon>Viridiplantae</taxon>
        <taxon>Streptophyta</taxon>
        <taxon>Embryophyta</taxon>
        <taxon>Tracheophyta</taxon>
        <taxon>Spermatophyta</taxon>
        <taxon>Magnoliopsida</taxon>
        <taxon>eudicotyledons</taxon>
        <taxon>Gunneridae</taxon>
        <taxon>Pentapetalae</taxon>
        <taxon>rosids</taxon>
        <taxon>malvids</taxon>
        <taxon>Sapindales</taxon>
        <taxon>Sapindaceae</taxon>
        <taxon>Hippocastanoideae</taxon>
        <taxon>Acereae</taxon>
        <taxon>Dipteronia</taxon>
    </lineage>
</organism>
<dbReference type="Pfam" id="PF05699">
    <property type="entry name" value="Dimer_Tnp_hAT"/>
    <property type="match status" value="1"/>
</dbReference>
<dbReference type="GO" id="GO:0046983">
    <property type="term" value="F:protein dimerization activity"/>
    <property type="evidence" value="ECO:0007669"/>
    <property type="project" value="InterPro"/>
</dbReference>
<evidence type="ECO:0008006" key="5">
    <source>
        <dbReference type="Google" id="ProtNLM"/>
    </source>
</evidence>
<dbReference type="PANTHER" id="PTHR23272:SF184">
    <property type="entry name" value="OS03G0311250 PROTEIN"/>
    <property type="match status" value="1"/>
</dbReference>
<dbReference type="AlphaFoldDB" id="A0AAD9TZQ1"/>
<dbReference type="InterPro" id="IPR012337">
    <property type="entry name" value="RNaseH-like_sf"/>
</dbReference>
<gene>
    <name evidence="3" type="ORF">Ddye_020162</name>
</gene>
<dbReference type="Proteomes" id="UP001280121">
    <property type="component" value="Unassembled WGS sequence"/>
</dbReference>
<dbReference type="EMBL" id="JANJYI010000006">
    <property type="protein sequence ID" value="KAK2644967.1"/>
    <property type="molecule type" value="Genomic_DNA"/>
</dbReference>
<evidence type="ECO:0000259" key="1">
    <source>
        <dbReference type="Pfam" id="PF05699"/>
    </source>
</evidence>
<evidence type="ECO:0000313" key="4">
    <source>
        <dbReference type="Proteomes" id="UP001280121"/>
    </source>
</evidence>
<name>A0AAD9TZQ1_9ROSI</name>
<accession>A0AAD9TZQ1</accession>
<evidence type="ECO:0000313" key="3">
    <source>
        <dbReference type="EMBL" id="KAK2644967.1"/>
    </source>
</evidence>
<proteinExistence type="predicted"/>
<dbReference type="Pfam" id="PF14372">
    <property type="entry name" value="hAT-like_RNase-H"/>
    <property type="match status" value="1"/>
</dbReference>
<dbReference type="InterPro" id="IPR008906">
    <property type="entry name" value="HATC_C_dom"/>
</dbReference>
<evidence type="ECO:0000259" key="2">
    <source>
        <dbReference type="Pfam" id="PF14372"/>
    </source>
</evidence>
<dbReference type="GO" id="GO:0003677">
    <property type="term" value="F:DNA binding"/>
    <property type="evidence" value="ECO:0007669"/>
    <property type="project" value="InterPro"/>
</dbReference>